<organism evidence="1 2">
    <name type="scientific">Micromonospora azadirachtae</name>
    <dbReference type="NCBI Taxonomy" id="1970735"/>
    <lineage>
        <taxon>Bacteria</taxon>
        <taxon>Bacillati</taxon>
        <taxon>Actinomycetota</taxon>
        <taxon>Actinomycetes</taxon>
        <taxon>Micromonosporales</taxon>
        <taxon>Micromonosporaceae</taxon>
        <taxon>Micromonospora</taxon>
    </lineage>
</organism>
<evidence type="ECO:0000313" key="2">
    <source>
        <dbReference type="Proteomes" id="UP001597053"/>
    </source>
</evidence>
<evidence type="ECO:0000313" key="1">
    <source>
        <dbReference type="EMBL" id="MFD0783727.1"/>
    </source>
</evidence>
<dbReference type="EMBL" id="JBHTHM010000213">
    <property type="protein sequence ID" value="MFD0783727.1"/>
    <property type="molecule type" value="Genomic_DNA"/>
</dbReference>
<sequence length="113" mass="11931">MAEAARWTSGSRLGAVAKELIAAAKTEPNLRELDIARLPQHPAPAVNTVDAAIAAVRAARTWLWLHPDQVTGAHLQVGTQLGLAVHVLRTDGFLAMIGGWRQAAIAAAELRAA</sequence>
<comment type="caution">
    <text evidence="1">The sequence shown here is derived from an EMBL/GenBank/DDBJ whole genome shotgun (WGS) entry which is preliminary data.</text>
</comment>
<proteinExistence type="predicted"/>
<dbReference type="Proteomes" id="UP001597053">
    <property type="component" value="Unassembled WGS sequence"/>
</dbReference>
<accession>A0ABW2ZYM4</accession>
<keyword evidence="2" id="KW-1185">Reference proteome</keyword>
<reference evidence="2" key="1">
    <citation type="journal article" date="2019" name="Int. J. Syst. Evol. Microbiol.">
        <title>The Global Catalogue of Microorganisms (GCM) 10K type strain sequencing project: providing services to taxonomists for standard genome sequencing and annotation.</title>
        <authorList>
            <consortium name="The Broad Institute Genomics Platform"/>
            <consortium name="The Broad Institute Genome Sequencing Center for Infectious Disease"/>
            <person name="Wu L."/>
            <person name="Ma J."/>
        </authorList>
    </citation>
    <scope>NUCLEOTIDE SEQUENCE [LARGE SCALE GENOMIC DNA]</scope>
    <source>
        <strain evidence="2">JCM 32148</strain>
    </source>
</reference>
<feature type="non-terminal residue" evidence="1">
    <location>
        <position position="113"/>
    </location>
</feature>
<protein>
    <submittedName>
        <fullName evidence="1">Uncharacterized protein</fullName>
    </submittedName>
</protein>
<gene>
    <name evidence="1" type="ORF">ACFQZ8_07355</name>
</gene>
<name>A0ABW2ZYM4_9ACTN</name>